<name>A0ABW3IBM6_9FLAO</name>
<keyword evidence="1" id="KW-0732">Signal</keyword>
<dbReference type="EMBL" id="JBHTJP010000002">
    <property type="protein sequence ID" value="MFD0975208.1"/>
    <property type="molecule type" value="Genomic_DNA"/>
</dbReference>
<proteinExistence type="predicted"/>
<feature type="signal peptide" evidence="1">
    <location>
        <begin position="1"/>
        <end position="19"/>
    </location>
</feature>
<gene>
    <name evidence="2" type="ORF">ACFQ1G_00250</name>
</gene>
<evidence type="ECO:0000313" key="2">
    <source>
        <dbReference type="EMBL" id="MFD0975208.1"/>
    </source>
</evidence>
<reference evidence="3" key="1">
    <citation type="journal article" date="2019" name="Int. J. Syst. Evol. Microbiol.">
        <title>The Global Catalogue of Microorganisms (GCM) 10K type strain sequencing project: providing services to taxonomists for standard genome sequencing and annotation.</title>
        <authorList>
            <consortium name="The Broad Institute Genomics Platform"/>
            <consortium name="The Broad Institute Genome Sequencing Center for Infectious Disease"/>
            <person name="Wu L."/>
            <person name="Ma J."/>
        </authorList>
    </citation>
    <scope>NUCLEOTIDE SEQUENCE [LARGE SCALE GENOMIC DNA]</scope>
    <source>
        <strain evidence="3">CCUG 60898</strain>
    </source>
</reference>
<feature type="chain" id="PRO_5047305045" description="Sensor of ECF-type sigma factor" evidence="1">
    <location>
        <begin position="20"/>
        <end position="144"/>
    </location>
</feature>
<protein>
    <recommendedName>
        <fullName evidence="4">Sensor of ECF-type sigma factor</fullName>
    </recommendedName>
</protein>
<comment type="caution">
    <text evidence="2">The sequence shown here is derived from an EMBL/GenBank/DDBJ whole genome shotgun (WGS) entry which is preliminary data.</text>
</comment>
<sequence>MKKVLFIALFLTCSLTVMAQDRDEHREKIRALKTAYITDGLKLTPKEAQQFWPVYNEFEEKRRELYRKERADIKNLECMSEDQANQKLQEYVELEREDFLLKKQYFENLKKFFSAKKIMELKKIEEEFNRKLMREYRERQNSQK</sequence>
<evidence type="ECO:0008006" key="4">
    <source>
        <dbReference type="Google" id="ProtNLM"/>
    </source>
</evidence>
<dbReference type="RefSeq" id="WP_380736221.1">
    <property type="nucleotide sequence ID" value="NZ_JBHTJP010000002.1"/>
</dbReference>
<evidence type="ECO:0000256" key="1">
    <source>
        <dbReference type="SAM" id="SignalP"/>
    </source>
</evidence>
<accession>A0ABW3IBM6</accession>
<keyword evidence="3" id="KW-1185">Reference proteome</keyword>
<organism evidence="2 3">
    <name type="scientific">Salinimicrobium gaetbulicola</name>
    <dbReference type="NCBI Taxonomy" id="999702"/>
    <lineage>
        <taxon>Bacteria</taxon>
        <taxon>Pseudomonadati</taxon>
        <taxon>Bacteroidota</taxon>
        <taxon>Flavobacteriia</taxon>
        <taxon>Flavobacteriales</taxon>
        <taxon>Flavobacteriaceae</taxon>
        <taxon>Salinimicrobium</taxon>
    </lineage>
</organism>
<evidence type="ECO:0000313" key="3">
    <source>
        <dbReference type="Proteomes" id="UP001597100"/>
    </source>
</evidence>
<dbReference type="Proteomes" id="UP001597100">
    <property type="component" value="Unassembled WGS sequence"/>
</dbReference>